<evidence type="ECO:0000256" key="1">
    <source>
        <dbReference type="SAM" id="MobiDB-lite"/>
    </source>
</evidence>
<organism evidence="2 3">
    <name type="scientific">Edaphochlamys debaryana</name>
    <dbReference type="NCBI Taxonomy" id="47281"/>
    <lineage>
        <taxon>Eukaryota</taxon>
        <taxon>Viridiplantae</taxon>
        <taxon>Chlorophyta</taxon>
        <taxon>core chlorophytes</taxon>
        <taxon>Chlorophyceae</taxon>
        <taxon>CS clade</taxon>
        <taxon>Chlamydomonadales</taxon>
        <taxon>Chlamydomonadales incertae sedis</taxon>
        <taxon>Edaphochlamys</taxon>
    </lineage>
</organism>
<dbReference type="OrthoDB" id="549094at2759"/>
<dbReference type="EMBL" id="JAEHOE010000013">
    <property type="protein sequence ID" value="KAG2497681.1"/>
    <property type="molecule type" value="Genomic_DNA"/>
</dbReference>
<comment type="caution">
    <text evidence="2">The sequence shown here is derived from an EMBL/GenBank/DDBJ whole genome shotgun (WGS) entry which is preliminary data.</text>
</comment>
<accession>A0A836C262</accession>
<sequence length="339" mass="36055">MAGGGTHVCELTLVGLFHRDPTNLRFVCDAINLSSPDAIALEARQSFLPAYGRLGGAVAEDLLGRLMEAPLRDLQETLSFVSLEERLEWHASLVEANQAAEGRPDASLAESPGAMAAAASSFSSALSPHKLLCCFAARELALSEKVAAAVLSEQLGLPLHGIEVDDPAAYARLAAGPLTGGAPASPGALAALEEEARRLAFACLPPAVAQGFRQWMAAVPPGHMARMLEMQLVSYMPQCMGPDAYLSYVDATEALWSDEARVGRDVAAQHHQLTVGREAHFLSALQQLAASGGRGGGPCRRLVAVVGRTHATRLRRTLQRAEAEAEARRRELRQGTGRR</sequence>
<dbReference type="Proteomes" id="UP000612055">
    <property type="component" value="Unassembled WGS sequence"/>
</dbReference>
<name>A0A836C262_9CHLO</name>
<dbReference type="AlphaFoldDB" id="A0A836C262"/>
<keyword evidence="3" id="KW-1185">Reference proteome</keyword>
<gene>
    <name evidence="2" type="ORF">HYH03_004418</name>
</gene>
<reference evidence="2" key="1">
    <citation type="journal article" date="2020" name="bioRxiv">
        <title>Comparative genomics of Chlamydomonas.</title>
        <authorList>
            <person name="Craig R.J."/>
            <person name="Hasan A.R."/>
            <person name="Ness R.W."/>
            <person name="Keightley P.D."/>
        </authorList>
    </citation>
    <scope>NUCLEOTIDE SEQUENCE</scope>
    <source>
        <strain evidence="2">CCAP 11/70</strain>
    </source>
</reference>
<evidence type="ECO:0000313" key="3">
    <source>
        <dbReference type="Proteomes" id="UP000612055"/>
    </source>
</evidence>
<protein>
    <submittedName>
        <fullName evidence="2">Uncharacterized protein</fullName>
    </submittedName>
</protein>
<feature type="compositionally biased region" description="Basic and acidic residues" evidence="1">
    <location>
        <begin position="319"/>
        <end position="333"/>
    </location>
</feature>
<evidence type="ECO:0000313" key="2">
    <source>
        <dbReference type="EMBL" id="KAG2497681.1"/>
    </source>
</evidence>
<proteinExistence type="predicted"/>
<feature type="region of interest" description="Disordered" evidence="1">
    <location>
        <begin position="316"/>
        <end position="339"/>
    </location>
</feature>